<comment type="caution">
    <text evidence="2">The sequence shown here is derived from an EMBL/GenBank/DDBJ whole genome shotgun (WGS) entry which is preliminary data.</text>
</comment>
<name>A0A432ZIM3_9GAMM</name>
<gene>
    <name evidence="2" type="ORF">CWI81_04780</name>
</gene>
<sequence>MSLDPSTLQIIACPSCKGKLVYAEQKEELVCRGERLAYLIEEGIPVLITDSARTLDAKELEQLPS</sequence>
<evidence type="ECO:0000256" key="1">
    <source>
        <dbReference type="HAMAP-Rule" id="MF_01187"/>
    </source>
</evidence>
<dbReference type="GO" id="GO:0005829">
    <property type="term" value="C:cytosol"/>
    <property type="evidence" value="ECO:0007669"/>
    <property type="project" value="TreeGrafter"/>
</dbReference>
<dbReference type="HAMAP" id="MF_01187">
    <property type="entry name" value="UPF0434"/>
    <property type="match status" value="1"/>
</dbReference>
<reference evidence="2 3" key="1">
    <citation type="journal article" date="2011" name="Front. Microbiol.">
        <title>Genomic signatures of strain selection and enhancement in Bacillus atrophaeus var. globigii, a historical biowarfare simulant.</title>
        <authorList>
            <person name="Gibbons H.S."/>
            <person name="Broomall S.M."/>
            <person name="McNew L.A."/>
            <person name="Daligault H."/>
            <person name="Chapman C."/>
            <person name="Bruce D."/>
            <person name="Karavis M."/>
            <person name="Krepps M."/>
            <person name="McGregor P.A."/>
            <person name="Hong C."/>
            <person name="Park K.H."/>
            <person name="Akmal A."/>
            <person name="Feldman A."/>
            <person name="Lin J.S."/>
            <person name="Chang W.E."/>
            <person name="Higgs B.W."/>
            <person name="Demirev P."/>
            <person name="Lindquist J."/>
            <person name="Liem A."/>
            <person name="Fochler E."/>
            <person name="Read T.D."/>
            <person name="Tapia R."/>
            <person name="Johnson S."/>
            <person name="Bishop-Lilly K.A."/>
            <person name="Detter C."/>
            <person name="Han C."/>
            <person name="Sozhamannan S."/>
            <person name="Rosenzweig C.N."/>
            <person name="Skowronski E.W."/>
        </authorList>
    </citation>
    <scope>NUCLEOTIDE SEQUENCE [LARGE SCALE GENOMIC DNA]</scope>
    <source>
        <strain evidence="2 3">CL-SP19</strain>
    </source>
</reference>
<comment type="similarity">
    <text evidence="1">Belongs to the UPF0434 family.</text>
</comment>
<dbReference type="Pfam" id="PF03966">
    <property type="entry name" value="Trm112p"/>
    <property type="match status" value="1"/>
</dbReference>
<dbReference type="PANTHER" id="PTHR33505:SF4">
    <property type="entry name" value="PROTEIN PREY, MITOCHONDRIAL"/>
    <property type="match status" value="1"/>
</dbReference>
<organism evidence="2 3">
    <name type="scientific">Idiomarina seosinensis</name>
    <dbReference type="NCBI Taxonomy" id="281739"/>
    <lineage>
        <taxon>Bacteria</taxon>
        <taxon>Pseudomonadati</taxon>
        <taxon>Pseudomonadota</taxon>
        <taxon>Gammaproteobacteria</taxon>
        <taxon>Alteromonadales</taxon>
        <taxon>Idiomarinaceae</taxon>
        <taxon>Idiomarina</taxon>
    </lineage>
</organism>
<dbReference type="FunFam" id="2.20.25.10:FF:000002">
    <property type="entry name" value="UPF0434 protein YcaR"/>
    <property type="match status" value="1"/>
</dbReference>
<dbReference type="RefSeq" id="WP_126784099.1">
    <property type="nucleotide sequence ID" value="NZ_PIQF01000001.1"/>
</dbReference>
<evidence type="ECO:0000313" key="2">
    <source>
        <dbReference type="EMBL" id="RUO77798.1"/>
    </source>
</evidence>
<keyword evidence="3" id="KW-1185">Reference proteome</keyword>
<dbReference type="PANTHER" id="PTHR33505">
    <property type="entry name" value="ZGC:162634"/>
    <property type="match status" value="1"/>
</dbReference>
<evidence type="ECO:0000313" key="3">
    <source>
        <dbReference type="Proteomes" id="UP000287908"/>
    </source>
</evidence>
<dbReference type="EMBL" id="PIQF01000001">
    <property type="protein sequence ID" value="RUO77798.1"/>
    <property type="molecule type" value="Genomic_DNA"/>
</dbReference>
<dbReference type="Proteomes" id="UP000287908">
    <property type="component" value="Unassembled WGS sequence"/>
</dbReference>
<dbReference type="SUPFAM" id="SSF158997">
    <property type="entry name" value="Trm112p-like"/>
    <property type="match status" value="1"/>
</dbReference>
<dbReference type="Gene3D" id="2.20.25.10">
    <property type="match status" value="1"/>
</dbReference>
<proteinExistence type="inferred from homology"/>
<dbReference type="InterPro" id="IPR005651">
    <property type="entry name" value="Trm112-like"/>
</dbReference>
<dbReference type="AlphaFoldDB" id="A0A432ZIM3"/>
<dbReference type="OrthoDB" id="9812205at2"/>
<accession>A0A432ZIM3</accession>
<protein>
    <recommendedName>
        <fullName evidence="1">UPF0434 protein CWI81_04780</fullName>
    </recommendedName>
</protein>